<keyword evidence="2" id="KW-1185">Reference proteome</keyword>
<name>A0A9D4H5J6_DREPO</name>
<gene>
    <name evidence="1" type="ORF">DPMN_129333</name>
</gene>
<reference evidence="1" key="2">
    <citation type="submission" date="2020-11" db="EMBL/GenBank/DDBJ databases">
        <authorList>
            <person name="McCartney M.A."/>
            <person name="Auch B."/>
            <person name="Kono T."/>
            <person name="Mallez S."/>
            <person name="Becker A."/>
            <person name="Gohl D.M."/>
            <person name="Silverstein K.A.T."/>
            <person name="Koren S."/>
            <person name="Bechman K.B."/>
            <person name="Herman A."/>
            <person name="Abrahante J.E."/>
            <person name="Garbe J."/>
        </authorList>
    </citation>
    <scope>NUCLEOTIDE SEQUENCE</scope>
    <source>
        <strain evidence="1">Duluth1</strain>
        <tissue evidence="1">Whole animal</tissue>
    </source>
</reference>
<protein>
    <submittedName>
        <fullName evidence="1">Uncharacterized protein</fullName>
    </submittedName>
</protein>
<proteinExistence type="predicted"/>
<sequence>MDVYSPNLLHYQSLQPAFVLTSWQTFQQKRGLVSPWVFSVGLSAPVYVSPGEQMSQIWGRCPDCLMLHYCRPHLHHSHLSQYLGCFQYLLSSNCRQLQILFCSFEEFVSELPLNKWN</sequence>
<evidence type="ECO:0000313" key="2">
    <source>
        <dbReference type="Proteomes" id="UP000828390"/>
    </source>
</evidence>
<evidence type="ECO:0000313" key="1">
    <source>
        <dbReference type="EMBL" id="KAH3827396.1"/>
    </source>
</evidence>
<comment type="caution">
    <text evidence="1">The sequence shown here is derived from an EMBL/GenBank/DDBJ whole genome shotgun (WGS) entry which is preliminary data.</text>
</comment>
<dbReference type="Proteomes" id="UP000828390">
    <property type="component" value="Unassembled WGS sequence"/>
</dbReference>
<accession>A0A9D4H5J6</accession>
<reference evidence="1" key="1">
    <citation type="journal article" date="2019" name="bioRxiv">
        <title>The Genome of the Zebra Mussel, Dreissena polymorpha: A Resource for Invasive Species Research.</title>
        <authorList>
            <person name="McCartney M.A."/>
            <person name="Auch B."/>
            <person name="Kono T."/>
            <person name="Mallez S."/>
            <person name="Zhang Y."/>
            <person name="Obille A."/>
            <person name="Becker A."/>
            <person name="Abrahante J.E."/>
            <person name="Garbe J."/>
            <person name="Badalamenti J.P."/>
            <person name="Herman A."/>
            <person name="Mangelson H."/>
            <person name="Liachko I."/>
            <person name="Sullivan S."/>
            <person name="Sone E.D."/>
            <person name="Koren S."/>
            <person name="Silverstein K.A.T."/>
            <person name="Beckman K.B."/>
            <person name="Gohl D.M."/>
        </authorList>
    </citation>
    <scope>NUCLEOTIDE SEQUENCE</scope>
    <source>
        <strain evidence="1">Duluth1</strain>
        <tissue evidence="1">Whole animal</tissue>
    </source>
</reference>
<dbReference type="AlphaFoldDB" id="A0A9D4H5J6"/>
<organism evidence="1 2">
    <name type="scientific">Dreissena polymorpha</name>
    <name type="common">Zebra mussel</name>
    <name type="synonym">Mytilus polymorpha</name>
    <dbReference type="NCBI Taxonomy" id="45954"/>
    <lineage>
        <taxon>Eukaryota</taxon>
        <taxon>Metazoa</taxon>
        <taxon>Spiralia</taxon>
        <taxon>Lophotrochozoa</taxon>
        <taxon>Mollusca</taxon>
        <taxon>Bivalvia</taxon>
        <taxon>Autobranchia</taxon>
        <taxon>Heteroconchia</taxon>
        <taxon>Euheterodonta</taxon>
        <taxon>Imparidentia</taxon>
        <taxon>Neoheterodontei</taxon>
        <taxon>Myida</taxon>
        <taxon>Dreissenoidea</taxon>
        <taxon>Dreissenidae</taxon>
        <taxon>Dreissena</taxon>
    </lineage>
</organism>
<dbReference type="EMBL" id="JAIWYP010000005">
    <property type="protein sequence ID" value="KAH3827396.1"/>
    <property type="molecule type" value="Genomic_DNA"/>
</dbReference>